<reference evidence="1 2" key="1">
    <citation type="journal article" date="2013" name="PLoS ONE">
        <title>Identification and characterization of three novel lipases belonging to families II and V from Anaerovibrio lipolyticus 5ST.</title>
        <authorList>
            <person name="Prive F."/>
            <person name="Kaderbhai N.N."/>
            <person name="Girdwood S."/>
            <person name="Worgan H.J."/>
            <person name="Pinloche E."/>
            <person name="Scollan N.D."/>
            <person name="Huws S.A."/>
            <person name="Newbold C.J."/>
        </authorList>
    </citation>
    <scope>NUCLEOTIDE SEQUENCE [LARGE SCALE GENOMIC DNA]</scope>
    <source>
        <strain evidence="1 2">5S</strain>
    </source>
</reference>
<organism evidence="1 2">
    <name type="scientific">Anaerovibrio lipolyticus</name>
    <dbReference type="NCBI Taxonomy" id="82374"/>
    <lineage>
        <taxon>Bacteria</taxon>
        <taxon>Bacillati</taxon>
        <taxon>Bacillota</taxon>
        <taxon>Negativicutes</taxon>
        <taxon>Selenomonadales</taxon>
        <taxon>Selenomonadaceae</taxon>
        <taxon>Anaerovibrio</taxon>
    </lineage>
</organism>
<evidence type="ECO:0000313" key="2">
    <source>
        <dbReference type="Proteomes" id="UP000030993"/>
    </source>
</evidence>
<accession>A0A0B2K252</accession>
<comment type="caution">
    <text evidence="1">The sequence shown here is derived from an EMBL/GenBank/DDBJ whole genome shotgun (WGS) entry which is preliminary data.</text>
</comment>
<dbReference type="EMBL" id="JSCE01000044">
    <property type="protein sequence ID" value="KHM52841.1"/>
    <property type="molecule type" value="Genomic_DNA"/>
</dbReference>
<name>A0A0B2K252_9FIRM</name>
<dbReference type="RefSeq" id="WP_039206103.1">
    <property type="nucleotide sequence ID" value="NZ_DFHJ01000112.1"/>
</dbReference>
<evidence type="ECO:0000313" key="1">
    <source>
        <dbReference type="EMBL" id="KHM52841.1"/>
    </source>
</evidence>
<gene>
    <name evidence="1" type="ORF">NZ47_02375</name>
</gene>
<proteinExistence type="predicted"/>
<keyword evidence="2" id="KW-1185">Reference proteome</keyword>
<sequence length="108" mass="12049">MQIVYGLDINNLKYLVLDYNESLMNGDTVCKLAAFRSGLGADRVVFMDMVHDTVIAIYNAEGHNVVPDLNDFKAARTISAGSHEREYHVTDYYLSTIVSEKTLIKAAC</sequence>
<dbReference type="AlphaFoldDB" id="A0A0B2K252"/>
<protein>
    <submittedName>
        <fullName evidence="1">Uncharacterized protein</fullName>
    </submittedName>
</protein>
<dbReference type="Proteomes" id="UP000030993">
    <property type="component" value="Unassembled WGS sequence"/>
</dbReference>
<dbReference type="STRING" id="82374.NZ47_02375"/>